<dbReference type="InterPro" id="IPR023631">
    <property type="entry name" value="Amidase_dom"/>
</dbReference>
<organism evidence="4 5">
    <name type="scientific">Nocardioides ginsengisoli</name>
    <dbReference type="NCBI Taxonomy" id="363868"/>
    <lineage>
        <taxon>Bacteria</taxon>
        <taxon>Bacillati</taxon>
        <taxon>Actinomycetota</taxon>
        <taxon>Actinomycetes</taxon>
        <taxon>Propionibacteriales</taxon>
        <taxon>Nocardioidaceae</taxon>
        <taxon>Nocardioides</taxon>
    </lineage>
</organism>
<evidence type="ECO:0000313" key="5">
    <source>
        <dbReference type="Proteomes" id="UP001597229"/>
    </source>
</evidence>
<gene>
    <name evidence="4" type="ORF">ACFQ3F_03500</name>
</gene>
<reference evidence="5" key="1">
    <citation type="journal article" date="2019" name="Int. J. Syst. Evol. Microbiol.">
        <title>The Global Catalogue of Microorganisms (GCM) 10K type strain sequencing project: providing services to taxonomists for standard genome sequencing and annotation.</title>
        <authorList>
            <consortium name="The Broad Institute Genomics Platform"/>
            <consortium name="The Broad Institute Genome Sequencing Center for Infectious Disease"/>
            <person name="Wu L."/>
            <person name="Ma J."/>
        </authorList>
    </citation>
    <scope>NUCLEOTIDE SEQUENCE [LARGE SCALE GENOMIC DNA]</scope>
    <source>
        <strain evidence="5">CCUG 52478</strain>
    </source>
</reference>
<protein>
    <submittedName>
        <fullName evidence="4">Amidase</fullName>
    </submittedName>
</protein>
<dbReference type="InterPro" id="IPR000120">
    <property type="entry name" value="Amidase"/>
</dbReference>
<feature type="region of interest" description="Disordered" evidence="2">
    <location>
        <begin position="140"/>
        <end position="161"/>
    </location>
</feature>
<dbReference type="EMBL" id="JBHTLX010000005">
    <property type="protein sequence ID" value="MFD1246845.1"/>
    <property type="molecule type" value="Genomic_DNA"/>
</dbReference>
<dbReference type="PROSITE" id="PS00571">
    <property type="entry name" value="AMIDASES"/>
    <property type="match status" value="1"/>
</dbReference>
<evidence type="ECO:0000256" key="1">
    <source>
        <dbReference type="ARBA" id="ARBA00009199"/>
    </source>
</evidence>
<dbReference type="RefSeq" id="WP_367917679.1">
    <property type="nucleotide sequence ID" value="NZ_BAABAC010000005.1"/>
</dbReference>
<dbReference type="Gene3D" id="3.90.1300.10">
    <property type="entry name" value="Amidase signature (AS) domain"/>
    <property type="match status" value="1"/>
</dbReference>
<dbReference type="Proteomes" id="UP001597229">
    <property type="component" value="Unassembled WGS sequence"/>
</dbReference>
<dbReference type="SUPFAM" id="SSF75304">
    <property type="entry name" value="Amidase signature (AS) enzymes"/>
    <property type="match status" value="1"/>
</dbReference>
<evidence type="ECO:0000256" key="2">
    <source>
        <dbReference type="SAM" id="MobiDB-lite"/>
    </source>
</evidence>
<sequence>MSNELIWKSAHELADLYRSRAVSPVEVVEAVLERQAAVNPKINAFVTVTADQAREQARQAERRLLSEPELPRLFGIPITVKDLTETAGVRTTFGSVGYKDHVPTDDGIAWSRLKAAGTILIGKTTTPEFGLLGVTESRLTGTTGTPWDPSRAAGGSSGGAAAATGAGIGPLAWGSDGGGSIRVPSSLCGTVGIKPTSGRIPHNHNVETDATEGPIARHVVDAAMMLDVTVGPDPRDRIALPDTGDRYVEAALADGDLSGLRIAASHNPGGMPIDPETRRVFNGALDDLRSAGATVDEVEIPLPDAYEYFIQYWGPEYIAIADDMHANGLDVWPLIDHMAEKARLLTPLQVSQAMREVKTSIYEAYAGIFGQFDLIVTPTTPIPAFPHAGDKGGLDEIDGQPVKYAAAALHSLTESPSHAGLPALTVPCGFTNLGLPVGLQFIGPLYADVAVISAAARYERATTWHQQHPSL</sequence>
<accession>A0ABW3VXK4</accession>
<dbReference type="PANTHER" id="PTHR11895:SF7">
    <property type="entry name" value="GLUTAMYL-TRNA(GLN) AMIDOTRANSFERASE SUBUNIT A, MITOCHONDRIAL"/>
    <property type="match status" value="1"/>
</dbReference>
<dbReference type="Pfam" id="PF01425">
    <property type="entry name" value="Amidase"/>
    <property type="match status" value="1"/>
</dbReference>
<feature type="domain" description="Amidase" evidence="3">
    <location>
        <begin position="26"/>
        <end position="451"/>
    </location>
</feature>
<evidence type="ECO:0000259" key="3">
    <source>
        <dbReference type="Pfam" id="PF01425"/>
    </source>
</evidence>
<comment type="caution">
    <text evidence="4">The sequence shown here is derived from an EMBL/GenBank/DDBJ whole genome shotgun (WGS) entry which is preliminary data.</text>
</comment>
<dbReference type="PANTHER" id="PTHR11895">
    <property type="entry name" value="TRANSAMIDASE"/>
    <property type="match status" value="1"/>
</dbReference>
<dbReference type="InterPro" id="IPR036928">
    <property type="entry name" value="AS_sf"/>
</dbReference>
<name>A0ABW3VXK4_9ACTN</name>
<proteinExistence type="inferred from homology"/>
<keyword evidence="5" id="KW-1185">Reference proteome</keyword>
<comment type="similarity">
    <text evidence="1">Belongs to the amidase family.</text>
</comment>
<evidence type="ECO:0000313" key="4">
    <source>
        <dbReference type="EMBL" id="MFD1246845.1"/>
    </source>
</evidence>
<dbReference type="InterPro" id="IPR020556">
    <property type="entry name" value="Amidase_CS"/>
</dbReference>